<dbReference type="EMBL" id="CP151919">
    <property type="protein sequence ID" value="XAD53000.1"/>
    <property type="molecule type" value="Genomic_DNA"/>
</dbReference>
<dbReference type="InterPro" id="IPR046513">
    <property type="entry name" value="DUF6691"/>
</dbReference>
<dbReference type="Proteomes" id="UP001453229">
    <property type="component" value="Chromosome"/>
</dbReference>
<dbReference type="Pfam" id="PF20398">
    <property type="entry name" value="DUF6691"/>
    <property type="match status" value="1"/>
</dbReference>
<protein>
    <submittedName>
        <fullName evidence="2">DUF6691 family protein</fullName>
    </submittedName>
</protein>
<accession>A0ABZ3CPA6</accession>
<keyword evidence="1" id="KW-1133">Transmembrane helix</keyword>
<feature type="transmembrane region" description="Helical" evidence="1">
    <location>
        <begin position="39"/>
        <end position="56"/>
    </location>
</feature>
<keyword evidence="3" id="KW-1185">Reference proteome</keyword>
<evidence type="ECO:0000256" key="1">
    <source>
        <dbReference type="SAM" id="Phobius"/>
    </source>
</evidence>
<name>A0ABZ3CPA6_9GAMM</name>
<proteinExistence type="predicted"/>
<keyword evidence="1" id="KW-0472">Membrane</keyword>
<keyword evidence="1" id="KW-0812">Transmembrane</keyword>
<evidence type="ECO:0000313" key="2">
    <source>
        <dbReference type="EMBL" id="XAD53000.1"/>
    </source>
</evidence>
<evidence type="ECO:0000313" key="3">
    <source>
        <dbReference type="Proteomes" id="UP001453229"/>
    </source>
</evidence>
<reference evidence="2 3" key="1">
    <citation type="submission" date="2024-04" db="EMBL/GenBank/DDBJ databases">
        <title>Salinicola lusitanus LLJ914,a marine bacterium isolated from the Okinawa Trough.</title>
        <authorList>
            <person name="Li J."/>
        </authorList>
    </citation>
    <scope>NUCLEOTIDE SEQUENCE [LARGE SCALE GENOMIC DNA]</scope>
    <source>
        <strain evidence="2 3">LLJ914</strain>
    </source>
</reference>
<sequence length="64" mass="6796">MPTRHDFDARLLGGAALFGIGWGLSGYCPGPAVVSLPGLSWPLVAFLVALVLGWWIPRQVAPSH</sequence>
<dbReference type="RefSeq" id="WP_342594230.1">
    <property type="nucleotide sequence ID" value="NZ_CP151919.1"/>
</dbReference>
<gene>
    <name evidence="2" type="ORF">AAGT95_14260</name>
</gene>
<organism evidence="2 3">
    <name type="scientific">Salinicola lusitanus</name>
    <dbReference type="NCBI Taxonomy" id="1949085"/>
    <lineage>
        <taxon>Bacteria</taxon>
        <taxon>Pseudomonadati</taxon>
        <taxon>Pseudomonadota</taxon>
        <taxon>Gammaproteobacteria</taxon>
        <taxon>Oceanospirillales</taxon>
        <taxon>Halomonadaceae</taxon>
        <taxon>Salinicola</taxon>
    </lineage>
</organism>
<feature type="transmembrane region" description="Helical" evidence="1">
    <location>
        <begin position="7"/>
        <end position="27"/>
    </location>
</feature>